<evidence type="ECO:0000256" key="4">
    <source>
        <dbReference type="ARBA" id="ARBA00023004"/>
    </source>
</evidence>
<dbReference type="PANTHER" id="PTHR20883">
    <property type="entry name" value="PHYTANOYL-COA DIOXYGENASE DOMAIN CONTAINING 1"/>
    <property type="match status" value="1"/>
</dbReference>
<keyword evidence="3" id="KW-0479">Metal-binding</keyword>
<dbReference type="OrthoDB" id="445007at2759"/>
<dbReference type="AlphaFoldDB" id="A0A9W8S6D4"/>
<organism evidence="5 6">
    <name type="scientific">Fusarium torreyae</name>
    <dbReference type="NCBI Taxonomy" id="1237075"/>
    <lineage>
        <taxon>Eukaryota</taxon>
        <taxon>Fungi</taxon>
        <taxon>Dikarya</taxon>
        <taxon>Ascomycota</taxon>
        <taxon>Pezizomycotina</taxon>
        <taxon>Sordariomycetes</taxon>
        <taxon>Hypocreomycetidae</taxon>
        <taxon>Hypocreales</taxon>
        <taxon>Nectriaceae</taxon>
        <taxon>Fusarium</taxon>
    </lineage>
</organism>
<dbReference type="Gene3D" id="2.60.120.620">
    <property type="entry name" value="q2cbj1_9rhob like domain"/>
    <property type="match status" value="1"/>
</dbReference>
<dbReference type="Proteomes" id="UP001152049">
    <property type="component" value="Unassembled WGS sequence"/>
</dbReference>
<comment type="similarity">
    <text evidence="2">Belongs to the PhyH family.</text>
</comment>
<dbReference type="SUPFAM" id="SSF51197">
    <property type="entry name" value="Clavaminate synthase-like"/>
    <property type="match status" value="1"/>
</dbReference>
<comment type="caution">
    <text evidence="5">The sequence shown here is derived from an EMBL/GenBank/DDBJ whole genome shotgun (WGS) entry which is preliminary data.</text>
</comment>
<dbReference type="Pfam" id="PF05721">
    <property type="entry name" value="PhyH"/>
    <property type="match status" value="1"/>
</dbReference>
<evidence type="ECO:0000313" key="6">
    <source>
        <dbReference type="Proteomes" id="UP001152049"/>
    </source>
</evidence>
<keyword evidence="6" id="KW-1185">Reference proteome</keyword>
<gene>
    <name evidence="5" type="ORF">NW762_004744</name>
</gene>
<accession>A0A9W8S6D4</accession>
<dbReference type="InterPro" id="IPR008775">
    <property type="entry name" value="Phytyl_CoA_dOase-like"/>
</dbReference>
<evidence type="ECO:0008006" key="7">
    <source>
        <dbReference type="Google" id="ProtNLM"/>
    </source>
</evidence>
<dbReference type="GO" id="GO:0046872">
    <property type="term" value="F:metal ion binding"/>
    <property type="evidence" value="ECO:0007669"/>
    <property type="project" value="UniProtKB-KW"/>
</dbReference>
<evidence type="ECO:0000256" key="3">
    <source>
        <dbReference type="ARBA" id="ARBA00022723"/>
    </source>
</evidence>
<evidence type="ECO:0000256" key="2">
    <source>
        <dbReference type="ARBA" id="ARBA00005830"/>
    </source>
</evidence>
<dbReference type="EMBL" id="JAOQAZ010000006">
    <property type="protein sequence ID" value="KAJ4265456.1"/>
    <property type="molecule type" value="Genomic_DNA"/>
</dbReference>
<sequence length="307" mass="34075">MSTDSTPGLSSEQLETFHRDGYLILPGALSSSTVKSLLDETHNLLENFSLEGHPLTRFSTGEKHDHVGDDYFLTSGDKVRFFFEEDAFDDDGNLTKPKPLAVNKIGHYLHALSPPFARLLDHDVSKVSPPAVARSLGFKDPRCLQSMVICKQPEIGGAVPPHQDSTFLYTKTPSAVGFWYALEDATLENGCLSFMPGSHRWAPVEKRLVRKAGNAGTEMVDNEGPQFPAGDEYGQDAPEGEHNYVSGEVKAGDLVLIHGNLLHKSEKNTSQKGRIIYTFHIIEGQDREYDEKNWLQPPEEGFTKLYA</sequence>
<evidence type="ECO:0000313" key="5">
    <source>
        <dbReference type="EMBL" id="KAJ4265456.1"/>
    </source>
</evidence>
<proteinExistence type="inferred from homology"/>
<dbReference type="PANTHER" id="PTHR20883:SF15">
    <property type="entry name" value="PHYTANOYL-COA DIOXYGENASE DOMAIN-CONTAINING PROTEIN 1"/>
    <property type="match status" value="1"/>
</dbReference>
<keyword evidence="4" id="KW-0408">Iron</keyword>
<name>A0A9W8S6D4_9HYPO</name>
<comment type="cofactor">
    <cofactor evidence="1">
        <name>Fe cation</name>
        <dbReference type="ChEBI" id="CHEBI:24875"/>
    </cofactor>
</comment>
<protein>
    <recommendedName>
        <fullName evidence="7">Phytanoyl-CoA dioxygenase family protein</fullName>
    </recommendedName>
</protein>
<evidence type="ECO:0000256" key="1">
    <source>
        <dbReference type="ARBA" id="ARBA00001962"/>
    </source>
</evidence>
<reference evidence="5" key="1">
    <citation type="submission" date="2022-09" db="EMBL/GenBank/DDBJ databases">
        <title>Fusarium specimens isolated from Avocado Roots.</title>
        <authorList>
            <person name="Stajich J."/>
            <person name="Roper C."/>
            <person name="Heimlech-Rivalta G."/>
        </authorList>
    </citation>
    <scope>NUCLEOTIDE SEQUENCE</scope>
    <source>
        <strain evidence="5">CF00136</strain>
    </source>
</reference>